<dbReference type="InterPro" id="IPR003477">
    <property type="entry name" value="PemK-like"/>
</dbReference>
<accession>A0A8J3RJN9</accession>
<dbReference type="SUPFAM" id="SSF50118">
    <property type="entry name" value="Cell growth inhibitor/plasmid maintenance toxic component"/>
    <property type="match status" value="1"/>
</dbReference>
<sequence length="118" mass="13168">MPYPEQPPKRGEIYWVDWSPSRGSEQRGHRPAVVISMDSFNRIMPTVVVAAMTTKIKPAYKVTVTCPAGSPLREAGQILAFQLMTIDKTRLDDYMGVLDASQIEELNAALRMAWGLSD</sequence>
<dbReference type="PIRSF" id="PIRSF033490">
    <property type="entry name" value="MazF"/>
    <property type="match status" value="1"/>
</dbReference>
<dbReference type="GO" id="GO:0016075">
    <property type="term" value="P:rRNA catabolic process"/>
    <property type="evidence" value="ECO:0007669"/>
    <property type="project" value="TreeGrafter"/>
</dbReference>
<reference evidence="4 5" key="1">
    <citation type="submission" date="2021-01" db="EMBL/GenBank/DDBJ databases">
        <title>Whole genome shotgun sequence of Planobispora longispora NBRC 13918.</title>
        <authorList>
            <person name="Komaki H."/>
            <person name="Tamura T."/>
        </authorList>
    </citation>
    <scope>NUCLEOTIDE SEQUENCE [LARGE SCALE GENOMIC DNA]</scope>
    <source>
        <strain evidence="4 5">NBRC 13918</strain>
    </source>
</reference>
<organism evidence="4 5">
    <name type="scientific">Planobispora longispora</name>
    <dbReference type="NCBI Taxonomy" id="28887"/>
    <lineage>
        <taxon>Bacteria</taxon>
        <taxon>Bacillati</taxon>
        <taxon>Actinomycetota</taxon>
        <taxon>Actinomycetes</taxon>
        <taxon>Streptosporangiales</taxon>
        <taxon>Streptosporangiaceae</taxon>
        <taxon>Planobispora</taxon>
    </lineage>
</organism>
<keyword evidence="2" id="KW-1277">Toxin-antitoxin system</keyword>
<keyword evidence="5" id="KW-1185">Reference proteome</keyword>
<keyword evidence="3" id="KW-0540">Nuclease</keyword>
<keyword evidence="3" id="KW-0378">Hydrolase</keyword>
<dbReference type="AlphaFoldDB" id="A0A8J3RJN9"/>
<evidence type="ECO:0000256" key="3">
    <source>
        <dbReference type="PIRNR" id="PIRNR033490"/>
    </source>
</evidence>
<proteinExistence type="inferred from homology"/>
<dbReference type="GO" id="GO:0006402">
    <property type="term" value="P:mRNA catabolic process"/>
    <property type="evidence" value="ECO:0007669"/>
    <property type="project" value="TreeGrafter"/>
</dbReference>
<keyword evidence="3" id="KW-0255">Endonuclease</keyword>
<comment type="similarity">
    <text evidence="1 3">Belongs to the PemK/MazF family.</text>
</comment>
<name>A0A8J3RJN9_9ACTN</name>
<gene>
    <name evidence="4" type="ORF">Plo01_25540</name>
</gene>
<evidence type="ECO:0000256" key="2">
    <source>
        <dbReference type="ARBA" id="ARBA00022649"/>
    </source>
</evidence>
<comment type="function">
    <text evidence="3">Toxic component of a type II toxin-antitoxin (TA) system.</text>
</comment>
<protein>
    <recommendedName>
        <fullName evidence="3">mRNA interferase</fullName>
        <ecNumber evidence="3">3.1.-.-</ecNumber>
    </recommendedName>
</protein>
<dbReference type="Gene3D" id="2.30.30.110">
    <property type="match status" value="1"/>
</dbReference>
<evidence type="ECO:0000313" key="4">
    <source>
        <dbReference type="EMBL" id="GIH76125.1"/>
    </source>
</evidence>
<dbReference type="Proteomes" id="UP000616724">
    <property type="component" value="Unassembled WGS sequence"/>
</dbReference>
<comment type="caution">
    <text evidence="4">The sequence shown here is derived from an EMBL/GenBank/DDBJ whole genome shotgun (WGS) entry which is preliminary data.</text>
</comment>
<dbReference type="PANTHER" id="PTHR33988">
    <property type="entry name" value="ENDORIBONUCLEASE MAZF-RELATED"/>
    <property type="match status" value="1"/>
</dbReference>
<evidence type="ECO:0000256" key="1">
    <source>
        <dbReference type="ARBA" id="ARBA00007521"/>
    </source>
</evidence>
<dbReference type="GO" id="GO:0003677">
    <property type="term" value="F:DNA binding"/>
    <property type="evidence" value="ECO:0007669"/>
    <property type="project" value="InterPro"/>
</dbReference>
<dbReference type="PANTHER" id="PTHR33988:SF2">
    <property type="entry name" value="ENDORIBONUCLEASE MAZF"/>
    <property type="match status" value="1"/>
</dbReference>
<evidence type="ECO:0000313" key="5">
    <source>
        <dbReference type="Proteomes" id="UP000616724"/>
    </source>
</evidence>
<dbReference type="InterPro" id="IPR011067">
    <property type="entry name" value="Plasmid_toxin/cell-grow_inhib"/>
</dbReference>
<dbReference type="EMBL" id="BOOH01000019">
    <property type="protein sequence ID" value="GIH76125.1"/>
    <property type="molecule type" value="Genomic_DNA"/>
</dbReference>
<dbReference type="GO" id="GO:0016787">
    <property type="term" value="F:hydrolase activity"/>
    <property type="evidence" value="ECO:0007669"/>
    <property type="project" value="UniProtKB-KW"/>
</dbReference>
<dbReference type="EC" id="3.1.-.-" evidence="3"/>
<dbReference type="Pfam" id="PF02452">
    <property type="entry name" value="PemK_toxin"/>
    <property type="match status" value="1"/>
</dbReference>
<dbReference type="GO" id="GO:0004521">
    <property type="term" value="F:RNA endonuclease activity"/>
    <property type="evidence" value="ECO:0007669"/>
    <property type="project" value="TreeGrafter"/>
</dbReference>